<dbReference type="Proteomes" id="UP000603352">
    <property type="component" value="Unassembled WGS sequence"/>
</dbReference>
<dbReference type="InterPro" id="IPR015000">
    <property type="entry name" value="EipB-like"/>
</dbReference>
<keyword evidence="1" id="KW-0732">Signal</keyword>
<evidence type="ECO:0000313" key="3">
    <source>
        <dbReference type="Proteomes" id="UP000603352"/>
    </source>
</evidence>
<comment type="caution">
    <text evidence="2">The sequence shown here is derived from an EMBL/GenBank/DDBJ whole genome shotgun (WGS) entry which is preliminary data.</text>
</comment>
<dbReference type="EMBL" id="BMDZ01000023">
    <property type="protein sequence ID" value="GGB40399.1"/>
    <property type="molecule type" value="Genomic_DNA"/>
</dbReference>
<feature type="chain" id="PRO_5045275741" description="DUF1849 domain-containing protein" evidence="1">
    <location>
        <begin position="21"/>
        <end position="277"/>
    </location>
</feature>
<evidence type="ECO:0000313" key="2">
    <source>
        <dbReference type="EMBL" id="GGB40399.1"/>
    </source>
</evidence>
<proteinExistence type="predicted"/>
<feature type="signal peptide" evidence="1">
    <location>
        <begin position="1"/>
        <end position="20"/>
    </location>
</feature>
<sequence length="277" mass="29617">MAMAVAALVAIPALAIPALAEPAPRSVPHRAHYAMTLADATGDSGIAAVTGDMTVIFDRMCKGWSVLQASRMEIDFVEAEPVVSDILFDAEEDDDGRHFRFRYEERENGDTVELAIANLDRAAVDKPARLRFANPPGLTETVPAGALLPTAHTEKLLAAAAAGQPFVRDMVLTGSGTDSLSYVSAHIGKARPIAGDLDWPEGAASDADIGALRSETVYPMRLAFFDAGDTAETPVYELIYQMQPNGIVRRFDIDYGGFSISARLTSIESRAETGACE</sequence>
<evidence type="ECO:0008006" key="4">
    <source>
        <dbReference type="Google" id="ProtNLM"/>
    </source>
</evidence>
<accession>A0ABQ1IGK2</accession>
<reference evidence="3" key="1">
    <citation type="journal article" date="2019" name="Int. J. Syst. Evol. Microbiol.">
        <title>The Global Catalogue of Microorganisms (GCM) 10K type strain sequencing project: providing services to taxonomists for standard genome sequencing and annotation.</title>
        <authorList>
            <consortium name="The Broad Institute Genomics Platform"/>
            <consortium name="The Broad Institute Genome Sequencing Center for Infectious Disease"/>
            <person name="Wu L."/>
            <person name="Ma J."/>
        </authorList>
    </citation>
    <scope>NUCLEOTIDE SEQUENCE [LARGE SCALE GENOMIC DNA]</scope>
    <source>
        <strain evidence="3">CGMCC 1.10188</strain>
    </source>
</reference>
<dbReference type="Pfam" id="PF08904">
    <property type="entry name" value="EipB_like"/>
    <property type="match status" value="1"/>
</dbReference>
<name>A0ABQ1IGK2_9PROT</name>
<protein>
    <recommendedName>
        <fullName evidence="4">DUF1849 domain-containing protein</fullName>
    </recommendedName>
</protein>
<organism evidence="2 3">
    <name type="scientific">Tistrella bauzanensis</name>
    <dbReference type="NCBI Taxonomy" id="657419"/>
    <lineage>
        <taxon>Bacteria</taxon>
        <taxon>Pseudomonadati</taxon>
        <taxon>Pseudomonadota</taxon>
        <taxon>Alphaproteobacteria</taxon>
        <taxon>Geminicoccales</taxon>
        <taxon>Geminicoccaceae</taxon>
        <taxon>Tistrella</taxon>
    </lineage>
</organism>
<evidence type="ECO:0000256" key="1">
    <source>
        <dbReference type="SAM" id="SignalP"/>
    </source>
</evidence>
<keyword evidence="3" id="KW-1185">Reference proteome</keyword>
<gene>
    <name evidence="2" type="ORF">GCM10011505_22320</name>
</gene>